<protein>
    <recommendedName>
        <fullName evidence="11">4-hydroxybenzoate polyprenyltransferase</fullName>
        <ecNumber evidence="11">2.5.1.39</ecNumber>
    </recommendedName>
</protein>
<evidence type="ECO:0000256" key="9">
    <source>
        <dbReference type="ARBA" id="ARBA00022989"/>
    </source>
</evidence>
<feature type="transmembrane region" description="Helical" evidence="12">
    <location>
        <begin position="86"/>
        <end position="105"/>
    </location>
</feature>
<evidence type="ECO:0000313" key="14">
    <source>
        <dbReference type="Proteomes" id="UP000235460"/>
    </source>
</evidence>
<dbReference type="NCBIfam" id="TIGR01475">
    <property type="entry name" value="ubiA_other"/>
    <property type="match status" value="1"/>
</dbReference>
<dbReference type="InterPro" id="IPR044878">
    <property type="entry name" value="UbiA_sf"/>
</dbReference>
<dbReference type="GO" id="GO:0005886">
    <property type="term" value="C:plasma membrane"/>
    <property type="evidence" value="ECO:0007669"/>
    <property type="project" value="TreeGrafter"/>
</dbReference>
<keyword evidence="4" id="KW-1003">Cell membrane</keyword>
<dbReference type="InterPro" id="IPR006371">
    <property type="entry name" value="Polyprenyltransferase_UbiA-li"/>
</dbReference>
<dbReference type="FunFam" id="1.10.357.140:FF:000008">
    <property type="entry name" value="4-hydroxybenzoate octaprenyltransferase"/>
    <property type="match status" value="1"/>
</dbReference>
<evidence type="ECO:0000256" key="8">
    <source>
        <dbReference type="ARBA" id="ARBA00022692"/>
    </source>
</evidence>
<keyword evidence="9 12" id="KW-1133">Transmembrane helix</keyword>
<evidence type="ECO:0000256" key="4">
    <source>
        <dbReference type="ARBA" id="ARBA00022475"/>
    </source>
</evidence>
<feature type="transmembrane region" description="Helical" evidence="12">
    <location>
        <begin position="136"/>
        <end position="156"/>
    </location>
</feature>
<dbReference type="GO" id="GO:0006744">
    <property type="term" value="P:ubiquinone biosynthetic process"/>
    <property type="evidence" value="ECO:0007669"/>
    <property type="project" value="UniProtKB-KW"/>
</dbReference>
<organism evidence="13 14">
    <name type="scientific">Thermodesulfobacterium geofontis</name>
    <dbReference type="NCBI Taxonomy" id="1295609"/>
    <lineage>
        <taxon>Bacteria</taxon>
        <taxon>Pseudomonadati</taxon>
        <taxon>Thermodesulfobacteriota</taxon>
        <taxon>Thermodesulfobacteria</taxon>
        <taxon>Thermodesulfobacteriales</taxon>
        <taxon>Thermodesulfobacteriaceae</taxon>
        <taxon>Thermodesulfobacterium</taxon>
    </lineage>
</organism>
<feature type="transmembrane region" description="Helical" evidence="12">
    <location>
        <begin position="162"/>
        <end position="182"/>
    </location>
</feature>
<feature type="transmembrane region" description="Helical" evidence="12">
    <location>
        <begin position="44"/>
        <end position="65"/>
    </location>
</feature>
<evidence type="ECO:0000256" key="7">
    <source>
        <dbReference type="ARBA" id="ARBA00022688"/>
    </source>
</evidence>
<dbReference type="PANTHER" id="PTHR11048">
    <property type="entry name" value="PRENYLTRANSFERASES"/>
    <property type="match status" value="1"/>
</dbReference>
<accession>A0A2N7PMM2</accession>
<dbReference type="GO" id="GO:0008412">
    <property type="term" value="F:4-hydroxybenzoate polyprenyltransferase activity"/>
    <property type="evidence" value="ECO:0007669"/>
    <property type="project" value="UniProtKB-EC"/>
</dbReference>
<keyword evidence="6 13" id="KW-0808">Transferase</keyword>
<evidence type="ECO:0000256" key="1">
    <source>
        <dbReference type="ARBA" id="ARBA00001946"/>
    </source>
</evidence>
<proteinExistence type="inferred from homology"/>
<evidence type="ECO:0000256" key="12">
    <source>
        <dbReference type="SAM" id="Phobius"/>
    </source>
</evidence>
<evidence type="ECO:0000256" key="10">
    <source>
        <dbReference type="ARBA" id="ARBA00023136"/>
    </source>
</evidence>
<dbReference type="InterPro" id="IPR039653">
    <property type="entry name" value="Prenyltransferase"/>
</dbReference>
<feature type="transmembrane region" description="Helical" evidence="12">
    <location>
        <begin position="234"/>
        <end position="254"/>
    </location>
</feature>
<dbReference type="FunFam" id="1.20.120.1780:FF:000001">
    <property type="entry name" value="4-hydroxybenzoate octaprenyltransferase"/>
    <property type="match status" value="1"/>
</dbReference>
<evidence type="ECO:0000256" key="5">
    <source>
        <dbReference type="ARBA" id="ARBA00022519"/>
    </source>
</evidence>
<comment type="caution">
    <text evidence="13">The sequence shown here is derived from an EMBL/GenBank/DDBJ whole genome shotgun (WGS) entry which is preliminary data.</text>
</comment>
<dbReference type="CDD" id="cd13959">
    <property type="entry name" value="PT_UbiA_COQ2"/>
    <property type="match status" value="1"/>
</dbReference>
<dbReference type="EMBL" id="PNIK01000074">
    <property type="protein sequence ID" value="PMP66566.1"/>
    <property type="molecule type" value="Genomic_DNA"/>
</dbReference>
<dbReference type="InterPro" id="IPR000537">
    <property type="entry name" value="UbiA_prenyltransferase"/>
</dbReference>
<evidence type="ECO:0000256" key="2">
    <source>
        <dbReference type="ARBA" id="ARBA00004141"/>
    </source>
</evidence>
<dbReference type="EC" id="2.5.1.39" evidence="11"/>
<evidence type="ECO:0000256" key="3">
    <source>
        <dbReference type="ARBA" id="ARBA00005985"/>
    </source>
</evidence>
<dbReference type="Pfam" id="PF01040">
    <property type="entry name" value="UbiA"/>
    <property type="match status" value="1"/>
</dbReference>
<dbReference type="AlphaFoldDB" id="A0A2N7PMM2"/>
<reference evidence="13 14" key="1">
    <citation type="submission" date="2018-01" db="EMBL/GenBank/DDBJ databases">
        <title>Metagenomic assembled genomes from two thermal pools in the Uzon Caldera, Kamchatka, Russia.</title>
        <authorList>
            <person name="Wilkins L."/>
            <person name="Ettinger C."/>
        </authorList>
    </citation>
    <scope>NUCLEOTIDE SEQUENCE [LARGE SCALE GENOMIC DNA]</scope>
    <source>
        <strain evidence="13">ZAV-08</strain>
    </source>
</reference>
<feature type="transmembrane region" description="Helical" evidence="12">
    <location>
        <begin position="210"/>
        <end position="228"/>
    </location>
</feature>
<keyword evidence="10 12" id="KW-0472">Membrane</keyword>
<feature type="transmembrane region" description="Helical" evidence="12">
    <location>
        <begin position="266"/>
        <end position="290"/>
    </location>
</feature>
<dbReference type="Proteomes" id="UP000235460">
    <property type="component" value="Unassembled WGS sequence"/>
</dbReference>
<gene>
    <name evidence="13" type="ORF">C0190_05405</name>
</gene>
<comment type="cofactor">
    <cofactor evidence="1">
        <name>Mg(2+)</name>
        <dbReference type="ChEBI" id="CHEBI:18420"/>
    </cofactor>
</comment>
<comment type="subcellular location">
    <subcellularLocation>
        <location evidence="2">Membrane</location>
        <topology evidence="2">Multi-pass membrane protein</topology>
    </subcellularLocation>
</comment>
<feature type="transmembrane region" description="Helical" evidence="12">
    <location>
        <begin position="21"/>
        <end position="38"/>
    </location>
</feature>
<keyword evidence="7" id="KW-0831">Ubiquinone biosynthesis</keyword>
<dbReference type="Gene3D" id="1.20.120.1780">
    <property type="entry name" value="UbiA prenyltransferase"/>
    <property type="match status" value="1"/>
</dbReference>
<evidence type="ECO:0000256" key="6">
    <source>
        <dbReference type="ARBA" id="ARBA00022679"/>
    </source>
</evidence>
<sequence length="292" mass="34044">MKGIMKKLKLYSELLKLEHTIFALPFGLASLLILYKIFPSWEKILYILLALIFARTLGMAFNRLIDKPFDKKNPRTSIWPHACGLIKDWEIKLIILLSLLLFVFFCYKINFLALLLSPIVIFFLFIYPFAKRFTYFPHFFLGIVYFLIPIAIDVALNEIISSMAIFLGIAMACWVSGFDILYSLQDLEFDKKIGLKSIPVKFGIKNALRIAKLLHLITFFSLLLTGYLYPKTTWIYFIGLILIAMFLAYEHSLIKENDLSKINKAFFTTNGFVSIFFFLVILVNNLYYYFLK</sequence>
<evidence type="ECO:0000313" key="13">
    <source>
        <dbReference type="EMBL" id="PMP66566.1"/>
    </source>
</evidence>
<name>A0A2N7PMM2_9BACT</name>
<evidence type="ECO:0000256" key="11">
    <source>
        <dbReference type="ARBA" id="ARBA00034524"/>
    </source>
</evidence>
<keyword evidence="5" id="KW-0997">Cell inner membrane</keyword>
<keyword evidence="8 12" id="KW-0812">Transmembrane</keyword>
<dbReference type="PANTHER" id="PTHR11048:SF28">
    <property type="entry name" value="4-HYDROXYBENZOATE POLYPRENYLTRANSFERASE, MITOCHONDRIAL"/>
    <property type="match status" value="1"/>
</dbReference>
<dbReference type="Gene3D" id="1.10.357.140">
    <property type="entry name" value="UbiA prenyltransferase"/>
    <property type="match status" value="1"/>
</dbReference>
<comment type="similarity">
    <text evidence="3">Belongs to the UbiA prenyltransferase family.</text>
</comment>